<protein>
    <submittedName>
        <fullName evidence="2">Uncharacterized protein</fullName>
    </submittedName>
</protein>
<organism evidence="2 3">
    <name type="scientific">Cannabis sativa</name>
    <name type="common">Hemp</name>
    <name type="synonym">Marijuana</name>
    <dbReference type="NCBI Taxonomy" id="3483"/>
    <lineage>
        <taxon>Eukaryota</taxon>
        <taxon>Viridiplantae</taxon>
        <taxon>Streptophyta</taxon>
        <taxon>Embryophyta</taxon>
        <taxon>Tracheophyta</taxon>
        <taxon>Spermatophyta</taxon>
        <taxon>Magnoliopsida</taxon>
        <taxon>eudicotyledons</taxon>
        <taxon>Gunneridae</taxon>
        <taxon>Pentapetalae</taxon>
        <taxon>rosids</taxon>
        <taxon>fabids</taxon>
        <taxon>Rosales</taxon>
        <taxon>Cannabaceae</taxon>
        <taxon>Cannabis</taxon>
    </lineage>
</organism>
<proteinExistence type="predicted"/>
<dbReference type="PANTHER" id="PTHR48475:SF2">
    <property type="entry name" value="RIBONUCLEASE H"/>
    <property type="match status" value="1"/>
</dbReference>
<dbReference type="EnsemblPlants" id="evm.model.03.1141">
    <property type="protein sequence ID" value="cds.evm.model.03.1141"/>
    <property type="gene ID" value="evm.TU.03.1141"/>
</dbReference>
<feature type="compositionally biased region" description="Basic and acidic residues" evidence="1">
    <location>
        <begin position="245"/>
        <end position="264"/>
    </location>
</feature>
<dbReference type="Proteomes" id="UP000596661">
    <property type="component" value="Chromosome 3"/>
</dbReference>
<dbReference type="AlphaFoldDB" id="A0A803P448"/>
<sequence>MTTFLVVDRSLAYNVVLGRPSLFRLKAIILIYHLTIKFPTCGGVVTLKGDQDEARECYSMSLRIATRPPERTIVVTHGGPCQSDKISSKLDPRICEEVRMEFVEELDETVISESLPKGNKQFSWGKDCEKDFASVKEHLGNPPLLAKLEKGKKLYIYLAISEHALTAALPYFHANLIVVLTNHPLRQVVHKPETLRFLLKWSIELSQFDISYTLRVSINKQVIADFVVEFTYPVDGEDQWQEVGEESKSEAKDKSIRELHVDGA</sequence>
<keyword evidence="3" id="KW-1185">Reference proteome</keyword>
<name>A0A803P448_CANSA</name>
<evidence type="ECO:0000313" key="3">
    <source>
        <dbReference type="Proteomes" id="UP000596661"/>
    </source>
</evidence>
<dbReference type="InterPro" id="IPR043502">
    <property type="entry name" value="DNA/RNA_pol_sf"/>
</dbReference>
<feature type="region of interest" description="Disordered" evidence="1">
    <location>
        <begin position="241"/>
        <end position="264"/>
    </location>
</feature>
<reference evidence="2" key="1">
    <citation type="submission" date="2018-11" db="EMBL/GenBank/DDBJ databases">
        <authorList>
            <person name="Grassa J C."/>
        </authorList>
    </citation>
    <scope>NUCLEOTIDE SEQUENCE [LARGE SCALE GENOMIC DNA]</scope>
</reference>
<evidence type="ECO:0000313" key="2">
    <source>
        <dbReference type="EnsemblPlants" id="cds.evm.model.03.1141"/>
    </source>
</evidence>
<evidence type="ECO:0000256" key="1">
    <source>
        <dbReference type="SAM" id="MobiDB-lite"/>
    </source>
</evidence>
<dbReference type="PANTHER" id="PTHR48475">
    <property type="entry name" value="RIBONUCLEASE H"/>
    <property type="match status" value="1"/>
</dbReference>
<reference evidence="2" key="2">
    <citation type="submission" date="2021-03" db="UniProtKB">
        <authorList>
            <consortium name="EnsemblPlants"/>
        </authorList>
    </citation>
    <scope>IDENTIFICATION</scope>
</reference>
<dbReference type="Gramene" id="evm.model.03.1141">
    <property type="protein sequence ID" value="cds.evm.model.03.1141"/>
    <property type="gene ID" value="evm.TU.03.1141"/>
</dbReference>
<dbReference type="EMBL" id="UZAU01000286">
    <property type="status" value="NOT_ANNOTATED_CDS"/>
    <property type="molecule type" value="Genomic_DNA"/>
</dbReference>
<dbReference type="SUPFAM" id="SSF56672">
    <property type="entry name" value="DNA/RNA polymerases"/>
    <property type="match status" value="1"/>
</dbReference>
<accession>A0A803P448</accession>